<organism evidence="1 2">
    <name type="scientific">Clunio marinus</name>
    <dbReference type="NCBI Taxonomy" id="568069"/>
    <lineage>
        <taxon>Eukaryota</taxon>
        <taxon>Metazoa</taxon>
        <taxon>Ecdysozoa</taxon>
        <taxon>Arthropoda</taxon>
        <taxon>Hexapoda</taxon>
        <taxon>Insecta</taxon>
        <taxon>Pterygota</taxon>
        <taxon>Neoptera</taxon>
        <taxon>Endopterygota</taxon>
        <taxon>Diptera</taxon>
        <taxon>Nematocera</taxon>
        <taxon>Chironomoidea</taxon>
        <taxon>Chironomidae</taxon>
        <taxon>Clunio</taxon>
    </lineage>
</organism>
<dbReference type="AlphaFoldDB" id="A0A1J1J6N4"/>
<gene>
    <name evidence="1" type="ORF">CLUMA_CG020606</name>
</gene>
<dbReference type="Proteomes" id="UP000183832">
    <property type="component" value="Unassembled WGS sequence"/>
</dbReference>
<dbReference type="OrthoDB" id="10424551at2759"/>
<reference evidence="1 2" key="1">
    <citation type="submission" date="2015-04" db="EMBL/GenBank/DDBJ databases">
        <authorList>
            <person name="Syromyatnikov M.Y."/>
            <person name="Popov V.N."/>
        </authorList>
    </citation>
    <scope>NUCLEOTIDE SEQUENCE [LARGE SCALE GENOMIC DNA]</scope>
</reference>
<sequence>MLISIFMTKCVLSSIYPPYSRFDAYMRAWDSIGKLSMLKEYDRIADVLHELRDIDFGVNPGYKASPPDYKGCDPMQRGKHPVKCKNVMDKLNAV</sequence>
<protein>
    <submittedName>
        <fullName evidence="1">CLUMA_CG020606, isoform A</fullName>
    </submittedName>
</protein>
<proteinExistence type="predicted"/>
<accession>A0A1J1J6N4</accession>
<evidence type="ECO:0000313" key="2">
    <source>
        <dbReference type="Proteomes" id="UP000183832"/>
    </source>
</evidence>
<evidence type="ECO:0000313" key="1">
    <source>
        <dbReference type="EMBL" id="CRL07642.1"/>
    </source>
</evidence>
<keyword evidence="2" id="KW-1185">Reference proteome</keyword>
<name>A0A1J1J6N4_9DIPT</name>
<dbReference type="EMBL" id="CVRI01000073">
    <property type="protein sequence ID" value="CRL07642.1"/>
    <property type="molecule type" value="Genomic_DNA"/>
</dbReference>